<keyword evidence="4" id="KW-1185">Reference proteome</keyword>
<evidence type="ECO:0000256" key="1">
    <source>
        <dbReference type="ARBA" id="ARBA00022801"/>
    </source>
</evidence>
<dbReference type="SUPFAM" id="SSF53187">
    <property type="entry name" value="Zn-dependent exopeptidases"/>
    <property type="match status" value="1"/>
</dbReference>
<dbReference type="BioCyc" id="ECAT999415-HMP:GTTI-29-MONOMER"/>
<protein>
    <recommendedName>
        <fullName evidence="2">MurNAc-LAA domain-containing protein</fullName>
    </recommendedName>
</protein>
<evidence type="ECO:0000313" key="3">
    <source>
        <dbReference type="EMBL" id="EMD17588.1"/>
    </source>
</evidence>
<dbReference type="InterPro" id="IPR002508">
    <property type="entry name" value="MurNAc-LAA_cat"/>
</dbReference>
<dbReference type="PANTHER" id="PTHR30404:SF0">
    <property type="entry name" value="N-ACETYLMURAMOYL-L-ALANINE AMIDASE AMIC"/>
    <property type="match status" value="1"/>
</dbReference>
<dbReference type="Proteomes" id="UP000011758">
    <property type="component" value="Unassembled WGS sequence"/>
</dbReference>
<dbReference type="InterPro" id="IPR050695">
    <property type="entry name" value="N-acetylmuramoyl_amidase_3"/>
</dbReference>
<dbReference type="SMART" id="SM00646">
    <property type="entry name" value="Ami_3"/>
    <property type="match status" value="1"/>
</dbReference>
<dbReference type="CDD" id="cd02696">
    <property type="entry name" value="MurNAc-LAA"/>
    <property type="match status" value="1"/>
</dbReference>
<dbReference type="eggNOG" id="COG0860">
    <property type="taxonomic scope" value="Bacteria"/>
</dbReference>
<dbReference type="PROSITE" id="PS51257">
    <property type="entry name" value="PROKAR_LIPOPROTEIN"/>
    <property type="match status" value="1"/>
</dbReference>
<dbReference type="PATRIC" id="fig|999415.3.peg.22"/>
<organism evidence="3 4">
    <name type="scientific">Eggerthia catenaformis OT 569 = DSM 20559</name>
    <dbReference type="NCBI Taxonomy" id="999415"/>
    <lineage>
        <taxon>Bacteria</taxon>
        <taxon>Bacillati</taxon>
        <taxon>Bacillota</taxon>
        <taxon>Erysipelotrichia</taxon>
        <taxon>Erysipelotrichales</taxon>
        <taxon>Coprobacillaceae</taxon>
        <taxon>Eggerthia</taxon>
    </lineage>
</organism>
<dbReference type="RefSeq" id="WP_004801031.1">
    <property type="nucleotide sequence ID" value="NZ_KB446646.1"/>
</dbReference>
<dbReference type="GO" id="GO:0008745">
    <property type="term" value="F:N-acetylmuramoyl-L-alanine amidase activity"/>
    <property type="evidence" value="ECO:0007669"/>
    <property type="project" value="InterPro"/>
</dbReference>
<comment type="caution">
    <text evidence="3">The sequence shown here is derived from an EMBL/GenBank/DDBJ whole genome shotgun (WGS) entry which is preliminary data.</text>
</comment>
<dbReference type="Gene3D" id="3.40.630.40">
    <property type="entry name" value="Zn-dependent exopeptidases"/>
    <property type="match status" value="1"/>
</dbReference>
<dbReference type="GO" id="GO:0030288">
    <property type="term" value="C:outer membrane-bounded periplasmic space"/>
    <property type="evidence" value="ECO:0007669"/>
    <property type="project" value="TreeGrafter"/>
</dbReference>
<name>M2NH85_9FIRM</name>
<evidence type="ECO:0000259" key="2">
    <source>
        <dbReference type="SMART" id="SM00646"/>
    </source>
</evidence>
<keyword evidence="1" id="KW-0378">Hydrolase</keyword>
<feature type="domain" description="MurNAc-LAA" evidence="2">
    <location>
        <begin position="119"/>
        <end position="239"/>
    </location>
</feature>
<dbReference type="PANTHER" id="PTHR30404">
    <property type="entry name" value="N-ACETYLMURAMOYL-L-ALANINE AMIDASE"/>
    <property type="match status" value="1"/>
</dbReference>
<dbReference type="EMBL" id="AGEJ01000001">
    <property type="protein sequence ID" value="EMD17588.1"/>
    <property type="molecule type" value="Genomic_DNA"/>
</dbReference>
<dbReference type="AlphaFoldDB" id="M2NH85"/>
<accession>M2NH85</accession>
<dbReference type="GO" id="GO:0009253">
    <property type="term" value="P:peptidoglycan catabolic process"/>
    <property type="evidence" value="ECO:0007669"/>
    <property type="project" value="InterPro"/>
</dbReference>
<dbReference type="Pfam" id="PF01520">
    <property type="entry name" value="Amidase_3"/>
    <property type="match status" value="1"/>
</dbReference>
<reference evidence="3 4" key="1">
    <citation type="submission" date="2013-02" db="EMBL/GenBank/DDBJ databases">
        <title>The Genome Sequence of Lactobacillus catenaformis F0143.</title>
        <authorList>
            <consortium name="The Broad Institute Genome Sequencing Platform"/>
            <person name="Earl A."/>
            <person name="Ward D."/>
            <person name="Feldgarden M."/>
            <person name="Gevers D."/>
            <person name="Izard J."/>
            <person name="Blanton J.M."/>
            <person name="Mathney J."/>
            <person name="Dewhirst F.E."/>
            <person name="Young S.K."/>
            <person name="Zeng Q."/>
            <person name="Gargeya S."/>
            <person name="Fitzgerald M."/>
            <person name="Haas B."/>
            <person name="Abouelleil A."/>
            <person name="Alvarado L."/>
            <person name="Arachchi H.M."/>
            <person name="Berlin A."/>
            <person name="Chapman S.B."/>
            <person name="Gearin G."/>
            <person name="Goldberg J."/>
            <person name="Griggs A."/>
            <person name="Gujja S."/>
            <person name="Hansen M."/>
            <person name="Heiman D."/>
            <person name="Howarth C."/>
            <person name="Larimer J."/>
            <person name="Lui A."/>
            <person name="MacDonald P.J.P."/>
            <person name="McCowen C."/>
            <person name="Montmayeur A."/>
            <person name="Murphy C."/>
            <person name="Neiman D."/>
            <person name="Pearson M."/>
            <person name="Priest M."/>
            <person name="Roberts A."/>
            <person name="Saif S."/>
            <person name="Shea T."/>
            <person name="Sisk P."/>
            <person name="Stolte C."/>
            <person name="Sykes S."/>
            <person name="Wortman J."/>
            <person name="Nusbaum C."/>
            <person name="Birren B."/>
        </authorList>
    </citation>
    <scope>NUCLEOTIDE SEQUENCE [LARGE SCALE GENOMIC DNA]</scope>
    <source>
        <strain evidence="3 4">OT 569</strain>
    </source>
</reference>
<evidence type="ECO:0000313" key="4">
    <source>
        <dbReference type="Proteomes" id="UP000011758"/>
    </source>
</evidence>
<gene>
    <name evidence="3" type="ORF">HMPREF9943_00020</name>
</gene>
<proteinExistence type="predicted"/>
<sequence length="245" mass="26943">MKKLLIAIICLVLVGCSGTKEVKKTKTVTDKKTEYAGTVVIDPGHQGKQNTELEPIGPGAKEKKVKVTSGTAGKWSKKTEAEINLIIGLQLQKELEKRHYKVVMVRTSQNVNISNKERAEIANKAKGDVFIRLHCNGGNNPATSGALAVAPTKKNTFLNPDMITKSNQLSKDVLNYLCKATGAKNRGLQYNDKLTGTNWSKVPTTVIEMGFMTNKEEDLKLANAEYQKKLCQGMSDGIDAYMKRK</sequence>
<dbReference type="STRING" id="999415.HMPREF9943_00020"/>